<reference evidence="3 4" key="1">
    <citation type="journal article" date="2016" name="Genome Biol. Evol.">
        <title>Gene Family Evolution Reflects Adaptation to Soil Environmental Stressors in the Genome of the Collembolan Orchesella cincta.</title>
        <authorList>
            <person name="Faddeeva-Vakhrusheva A."/>
            <person name="Derks M.F."/>
            <person name="Anvar S.Y."/>
            <person name="Agamennone V."/>
            <person name="Suring W."/>
            <person name="Smit S."/>
            <person name="van Straalen N.M."/>
            <person name="Roelofs D."/>
        </authorList>
    </citation>
    <scope>NUCLEOTIDE SEQUENCE [LARGE SCALE GENOMIC DNA]</scope>
    <source>
        <tissue evidence="3">Mixed pool</tissue>
    </source>
</reference>
<dbReference type="OMA" id="CEAENMD"/>
<dbReference type="EMBL" id="LJIJ01002618">
    <property type="protein sequence ID" value="ODM89474.1"/>
    <property type="molecule type" value="Genomic_DNA"/>
</dbReference>
<organism evidence="3 4">
    <name type="scientific">Orchesella cincta</name>
    <name type="common">Springtail</name>
    <name type="synonym">Podura cincta</name>
    <dbReference type="NCBI Taxonomy" id="48709"/>
    <lineage>
        <taxon>Eukaryota</taxon>
        <taxon>Metazoa</taxon>
        <taxon>Ecdysozoa</taxon>
        <taxon>Arthropoda</taxon>
        <taxon>Hexapoda</taxon>
        <taxon>Collembola</taxon>
        <taxon>Entomobryomorpha</taxon>
        <taxon>Entomobryoidea</taxon>
        <taxon>Orchesellidae</taxon>
        <taxon>Orchesellinae</taxon>
        <taxon>Orchesella</taxon>
    </lineage>
</organism>
<dbReference type="STRING" id="48709.A0A1D2M986"/>
<dbReference type="InterPro" id="IPR036561">
    <property type="entry name" value="MAM33_sf"/>
</dbReference>
<evidence type="ECO:0000256" key="2">
    <source>
        <dbReference type="SAM" id="MobiDB-lite"/>
    </source>
</evidence>
<feature type="compositionally biased region" description="Basic and acidic residues" evidence="2">
    <location>
        <begin position="153"/>
        <end position="164"/>
    </location>
</feature>
<dbReference type="GO" id="GO:0005759">
    <property type="term" value="C:mitochondrial matrix"/>
    <property type="evidence" value="ECO:0007669"/>
    <property type="project" value="InterPro"/>
</dbReference>
<proteinExistence type="inferred from homology"/>
<sequence length="279" mass="30695">MLTSLLTRRVGGAVRLQPAIRSLSLSGAAGHFPAGTFPLLAKSQNKVFQLGSASGLLKSLGGVRAIGIRGVHDQRKKGDDELLGFLEEEIANEKKMQRSISVPRSFHSFDVKVDKSEIILSKKFGNEEIIISANVNHSVDAEYGRDGPPPGQEAKEPGHGMKSKPNFDVEVKKGSQTLCFSCSFLQAEPEGQTGGGGGQDDFMDVFVIDEVSIYEGKGKDTDYAVAGDILDGYLYDLFMNFLEDRAINNEFVEKFSDLCTEYEHNLYIELLSNMHKFFK</sequence>
<dbReference type="GO" id="GO:0042256">
    <property type="term" value="P:cytosolic ribosome assembly"/>
    <property type="evidence" value="ECO:0007669"/>
    <property type="project" value="TreeGrafter"/>
</dbReference>
<feature type="region of interest" description="Disordered" evidence="2">
    <location>
        <begin position="142"/>
        <end position="164"/>
    </location>
</feature>
<dbReference type="InterPro" id="IPR003428">
    <property type="entry name" value="MAM33"/>
</dbReference>
<evidence type="ECO:0000256" key="1">
    <source>
        <dbReference type="ARBA" id="ARBA00005457"/>
    </source>
</evidence>
<dbReference type="OrthoDB" id="278212at2759"/>
<evidence type="ECO:0000313" key="3">
    <source>
        <dbReference type="EMBL" id="ODM89474.1"/>
    </source>
</evidence>
<protein>
    <submittedName>
        <fullName evidence="3">Complement component 1 Q subcomponent-binding protein, mitochondrial</fullName>
    </submittedName>
</protein>
<gene>
    <name evidence="3" type="ORF">Ocin01_17208</name>
</gene>
<dbReference type="Gene3D" id="3.10.280.10">
    <property type="entry name" value="Mitochondrial glycoprotein"/>
    <property type="match status" value="1"/>
</dbReference>
<dbReference type="AlphaFoldDB" id="A0A1D2M986"/>
<dbReference type="PANTHER" id="PTHR10826">
    <property type="entry name" value="COMPLEMENT COMPONENT 1"/>
    <property type="match status" value="1"/>
</dbReference>
<comment type="caution">
    <text evidence="3">The sequence shown here is derived from an EMBL/GenBank/DDBJ whole genome shotgun (WGS) entry which is preliminary data.</text>
</comment>
<dbReference type="Proteomes" id="UP000094527">
    <property type="component" value="Unassembled WGS sequence"/>
</dbReference>
<accession>A0A1D2M986</accession>
<dbReference type="SUPFAM" id="SSF54529">
    <property type="entry name" value="Mitochondrial glycoprotein MAM33-like"/>
    <property type="match status" value="1"/>
</dbReference>
<comment type="similarity">
    <text evidence="1">Belongs to the MAM33 family.</text>
</comment>
<keyword evidence="4" id="KW-1185">Reference proteome</keyword>
<dbReference type="PANTHER" id="PTHR10826:SF1">
    <property type="entry name" value="COMPLEMENT COMPONENT 1 Q SUBCOMPONENT-BINDING PROTEIN, MITOCHONDRIAL"/>
    <property type="match status" value="1"/>
</dbReference>
<name>A0A1D2M986_ORCCI</name>
<dbReference type="Pfam" id="PF02330">
    <property type="entry name" value="MAM33"/>
    <property type="match status" value="1"/>
</dbReference>
<evidence type="ECO:0000313" key="4">
    <source>
        <dbReference type="Proteomes" id="UP000094527"/>
    </source>
</evidence>